<proteinExistence type="predicted"/>
<accession>A0ABY7HBL9</accession>
<dbReference type="EMBL" id="CP114040">
    <property type="protein sequence ID" value="WAS96668.1"/>
    <property type="molecule type" value="Genomic_DNA"/>
</dbReference>
<sequence length="127" mass="14298">MSTIIIQSIPIQLPPDRVAHITTRDGIRIRVEPAPASASDPPPRLRRSRKEVAEEMDQLLRLVRSSGRMGASMDLIRRALGIEPYSRGYFRLCQRLHRMVKAGKLVSTGPCAHRTYHPALDPAIHSR</sequence>
<reference evidence="2" key="1">
    <citation type="submission" date="2022-11" db="EMBL/GenBank/DDBJ databases">
        <title>Minimal conservation of predation-associated metabolite biosynthetic gene clusters underscores biosynthetic potential of Myxococcota including descriptions for ten novel species: Archangium lansinium sp. nov., Myxococcus landrumus sp. nov., Nannocystis bai.</title>
        <authorList>
            <person name="Ahearne A."/>
            <person name="Stevens C."/>
            <person name="Dowd S."/>
        </authorList>
    </citation>
    <scope>NUCLEOTIDE SEQUENCE</scope>
    <source>
        <strain evidence="2">Fl3</strain>
    </source>
</reference>
<dbReference type="RefSeq" id="WP_269039032.1">
    <property type="nucleotide sequence ID" value="NZ_CP114040.1"/>
</dbReference>
<keyword evidence="3" id="KW-1185">Reference proteome</keyword>
<evidence type="ECO:0000313" key="2">
    <source>
        <dbReference type="EMBL" id="WAS96668.1"/>
    </source>
</evidence>
<evidence type="ECO:0000313" key="3">
    <source>
        <dbReference type="Proteomes" id="UP001164459"/>
    </source>
</evidence>
<protein>
    <submittedName>
        <fullName evidence="2">Uncharacterized protein</fullName>
    </submittedName>
</protein>
<dbReference type="Proteomes" id="UP001164459">
    <property type="component" value="Chromosome"/>
</dbReference>
<evidence type="ECO:0000256" key="1">
    <source>
        <dbReference type="SAM" id="MobiDB-lite"/>
    </source>
</evidence>
<gene>
    <name evidence="2" type="ORF">O0S08_11000</name>
</gene>
<organism evidence="2 3">
    <name type="scientific">Nannocystis punicea</name>
    <dbReference type="NCBI Taxonomy" id="2995304"/>
    <lineage>
        <taxon>Bacteria</taxon>
        <taxon>Pseudomonadati</taxon>
        <taxon>Myxococcota</taxon>
        <taxon>Polyangia</taxon>
        <taxon>Nannocystales</taxon>
        <taxon>Nannocystaceae</taxon>
        <taxon>Nannocystis</taxon>
    </lineage>
</organism>
<feature type="region of interest" description="Disordered" evidence="1">
    <location>
        <begin position="29"/>
        <end position="49"/>
    </location>
</feature>
<name>A0ABY7HBL9_9BACT</name>